<keyword evidence="3" id="KW-1185">Reference proteome</keyword>
<feature type="transmembrane region" description="Helical" evidence="1">
    <location>
        <begin position="21"/>
        <end position="43"/>
    </location>
</feature>
<dbReference type="OrthoDB" id="327431at2"/>
<evidence type="ECO:0000313" key="3">
    <source>
        <dbReference type="Proteomes" id="UP000186890"/>
    </source>
</evidence>
<keyword evidence="1" id="KW-0472">Membrane</keyword>
<dbReference type="RefSeq" id="WP_075105661.1">
    <property type="nucleotide sequence ID" value="NZ_MSJM01000014.1"/>
</dbReference>
<feature type="transmembrane region" description="Helical" evidence="1">
    <location>
        <begin position="68"/>
        <end position="86"/>
    </location>
</feature>
<comment type="caution">
    <text evidence="2">The sequence shown here is derived from an EMBL/GenBank/DDBJ whole genome shotgun (WGS) entry which is preliminary data.</text>
</comment>
<evidence type="ECO:0000313" key="2">
    <source>
        <dbReference type="EMBL" id="OLF46920.1"/>
    </source>
</evidence>
<accession>A0A1Q8E560</accession>
<reference evidence="3" key="1">
    <citation type="submission" date="2016-12" db="EMBL/GenBank/DDBJ databases">
        <authorList>
            <person name="Gulvik C.A."/>
        </authorList>
    </citation>
    <scope>NUCLEOTIDE SEQUENCE [LARGE SCALE GENOMIC DNA]</scope>
    <source>
        <strain evidence="3">NED12-00049-6B</strain>
    </source>
</reference>
<evidence type="ECO:0008006" key="4">
    <source>
        <dbReference type="Google" id="ProtNLM"/>
    </source>
</evidence>
<sequence>MYFGHYAVATAVKAKEPEMPVLPIFLATGAIDIMNGLFIMAGIDRVDANLNTKPYLYFDLTYIDWDHSLLMGIVWSVLAGLLAYAVYKKDRKIGLTTGLVAFSHWLLDLPLHNGDMALYPGSSIKLGWGWWKLLGEYGWHLEVFFSLGLLYYAYKKSKEYGENIWPQLLFMGLLMINMSPWFSPMKIVATFPEPWAHLAHGFAVFMGFIIPGFIFKWLYKKTGEKARLA</sequence>
<feature type="transmembrane region" description="Helical" evidence="1">
    <location>
        <begin position="195"/>
        <end position="219"/>
    </location>
</feature>
<dbReference type="EMBL" id="MSJM01000014">
    <property type="protein sequence ID" value="OLF46920.1"/>
    <property type="molecule type" value="Genomic_DNA"/>
</dbReference>
<keyword evidence="1" id="KW-1133">Transmembrane helix</keyword>
<proteinExistence type="predicted"/>
<organism evidence="2 3">
    <name type="scientific">Streptococcus cuniculi</name>
    <dbReference type="NCBI Taxonomy" id="1432788"/>
    <lineage>
        <taxon>Bacteria</taxon>
        <taxon>Bacillati</taxon>
        <taxon>Bacillota</taxon>
        <taxon>Bacilli</taxon>
        <taxon>Lactobacillales</taxon>
        <taxon>Streptococcaceae</taxon>
        <taxon>Streptococcus</taxon>
    </lineage>
</organism>
<dbReference type="Proteomes" id="UP000186890">
    <property type="component" value="Unassembled WGS sequence"/>
</dbReference>
<gene>
    <name evidence="2" type="ORF">BU202_10230</name>
</gene>
<name>A0A1Q8E560_9STRE</name>
<feature type="transmembrane region" description="Helical" evidence="1">
    <location>
        <begin position="166"/>
        <end position="183"/>
    </location>
</feature>
<protein>
    <recommendedName>
        <fullName evidence="4">Metal-dependent hydrolase</fullName>
    </recommendedName>
</protein>
<dbReference type="AlphaFoldDB" id="A0A1Q8E560"/>
<keyword evidence="1" id="KW-0812">Transmembrane</keyword>
<evidence type="ECO:0000256" key="1">
    <source>
        <dbReference type="SAM" id="Phobius"/>
    </source>
</evidence>